<reference evidence="2" key="1">
    <citation type="journal article" date="2023" name="Mol. Phylogenet. Evol.">
        <title>Genome-scale phylogeny and comparative genomics of the fungal order Sordariales.</title>
        <authorList>
            <person name="Hensen N."/>
            <person name="Bonometti L."/>
            <person name="Westerberg I."/>
            <person name="Brannstrom I.O."/>
            <person name="Guillou S."/>
            <person name="Cros-Aarteil S."/>
            <person name="Calhoun S."/>
            <person name="Haridas S."/>
            <person name="Kuo A."/>
            <person name="Mondo S."/>
            <person name="Pangilinan J."/>
            <person name="Riley R."/>
            <person name="LaButti K."/>
            <person name="Andreopoulos B."/>
            <person name="Lipzen A."/>
            <person name="Chen C."/>
            <person name="Yan M."/>
            <person name="Daum C."/>
            <person name="Ng V."/>
            <person name="Clum A."/>
            <person name="Steindorff A."/>
            <person name="Ohm R.A."/>
            <person name="Martin F."/>
            <person name="Silar P."/>
            <person name="Natvig D.O."/>
            <person name="Lalanne C."/>
            <person name="Gautier V."/>
            <person name="Ament-Velasquez S.L."/>
            <person name="Kruys A."/>
            <person name="Hutchinson M.I."/>
            <person name="Powell A.J."/>
            <person name="Barry K."/>
            <person name="Miller A.N."/>
            <person name="Grigoriev I.V."/>
            <person name="Debuchy R."/>
            <person name="Gladieux P."/>
            <person name="Hiltunen Thoren M."/>
            <person name="Johannesson H."/>
        </authorList>
    </citation>
    <scope>NUCLEOTIDE SEQUENCE</scope>
    <source>
        <strain evidence="2">FGSC 1904</strain>
    </source>
</reference>
<name>A0AAE0PC49_SORBR</name>
<keyword evidence="3" id="KW-1185">Reference proteome</keyword>
<accession>A0AAE0PC49</accession>
<evidence type="ECO:0000313" key="3">
    <source>
        <dbReference type="Proteomes" id="UP001281003"/>
    </source>
</evidence>
<gene>
    <name evidence="2" type="ORF">B0T20DRAFT_500350</name>
</gene>
<dbReference type="EMBL" id="JAUTDP010000008">
    <property type="protein sequence ID" value="KAK3396870.1"/>
    <property type="molecule type" value="Genomic_DNA"/>
</dbReference>
<evidence type="ECO:0000313" key="2">
    <source>
        <dbReference type="EMBL" id="KAK3396870.1"/>
    </source>
</evidence>
<reference evidence="2" key="2">
    <citation type="submission" date="2023-07" db="EMBL/GenBank/DDBJ databases">
        <authorList>
            <consortium name="Lawrence Berkeley National Laboratory"/>
            <person name="Haridas S."/>
            <person name="Hensen N."/>
            <person name="Bonometti L."/>
            <person name="Westerberg I."/>
            <person name="Brannstrom I.O."/>
            <person name="Guillou S."/>
            <person name="Cros-Aarteil S."/>
            <person name="Calhoun S."/>
            <person name="Kuo A."/>
            <person name="Mondo S."/>
            <person name="Pangilinan J."/>
            <person name="Riley R."/>
            <person name="LaButti K."/>
            <person name="Andreopoulos B."/>
            <person name="Lipzen A."/>
            <person name="Chen C."/>
            <person name="Yanf M."/>
            <person name="Daum C."/>
            <person name="Ng V."/>
            <person name="Clum A."/>
            <person name="Steindorff A."/>
            <person name="Ohm R."/>
            <person name="Martin F."/>
            <person name="Silar P."/>
            <person name="Natvig D."/>
            <person name="Lalanne C."/>
            <person name="Gautier V."/>
            <person name="Ament-velasquez S.L."/>
            <person name="Kruys A."/>
            <person name="Hutchinson M.I."/>
            <person name="Powell A.J."/>
            <person name="Barry K."/>
            <person name="Miller A.N."/>
            <person name="Grigoriev I.V."/>
            <person name="Debuchy R."/>
            <person name="Gladieux P."/>
            <person name="Thoren M.H."/>
            <person name="Johannesson H."/>
        </authorList>
    </citation>
    <scope>NUCLEOTIDE SEQUENCE</scope>
    <source>
        <strain evidence="2">FGSC 1904</strain>
    </source>
</reference>
<organism evidence="2 3">
    <name type="scientific">Sordaria brevicollis</name>
    <dbReference type="NCBI Taxonomy" id="83679"/>
    <lineage>
        <taxon>Eukaryota</taxon>
        <taxon>Fungi</taxon>
        <taxon>Dikarya</taxon>
        <taxon>Ascomycota</taxon>
        <taxon>Pezizomycotina</taxon>
        <taxon>Sordariomycetes</taxon>
        <taxon>Sordariomycetidae</taxon>
        <taxon>Sordariales</taxon>
        <taxon>Sordariaceae</taxon>
        <taxon>Sordaria</taxon>
    </lineage>
</organism>
<dbReference type="AlphaFoldDB" id="A0AAE0PC49"/>
<feature type="signal peptide" evidence="1">
    <location>
        <begin position="1"/>
        <end position="24"/>
    </location>
</feature>
<comment type="caution">
    <text evidence="2">The sequence shown here is derived from an EMBL/GenBank/DDBJ whole genome shotgun (WGS) entry which is preliminary data.</text>
</comment>
<dbReference type="Proteomes" id="UP001281003">
    <property type="component" value="Unassembled WGS sequence"/>
</dbReference>
<keyword evidence="1" id="KW-0732">Signal</keyword>
<feature type="chain" id="PRO_5041904956" evidence="1">
    <location>
        <begin position="25"/>
        <end position="344"/>
    </location>
</feature>
<sequence>MRQPTLTSLLTWSIFSGAAVTATATSAQQQPPNESQRNTTYNSVSSIYTKLPKPFSNPATYELDLIFPLGTSSREQLTFLPSYTFPAIFAFQNTDFPHSFRPEAKPDHAGMRYLTYNLSSLIDLTIPGKYTLSWSFHAHNCSSTSSSSWGTSPYDNTWVMDYYFPHQPFQNLPTSTFDERKLRYYGTKQLNFTITTTTNSDAARNPMSTNSWIQDKNLPCPYDNVILRIAGQKQMATKDPMHNPFPGEGYTNQWMEDTSSKNMTEGDWEGFNRWCTYLARPEMGVFSVEEEKMREVDEELWIGRPCNGVLDKEMAGRVMRGFLGWMSLEEAVGGEVKGEEESEA</sequence>
<evidence type="ECO:0000256" key="1">
    <source>
        <dbReference type="SAM" id="SignalP"/>
    </source>
</evidence>
<protein>
    <submittedName>
        <fullName evidence="2">Uncharacterized protein</fullName>
    </submittedName>
</protein>
<proteinExistence type="predicted"/>